<dbReference type="PIRSF" id="PIRSF004692">
    <property type="entry name" value="KdsD_KpsF"/>
    <property type="match status" value="1"/>
</dbReference>
<accession>A0A9X1QLT6</accession>
<dbReference type="InterPro" id="IPR035474">
    <property type="entry name" value="SIS_Kpsf"/>
</dbReference>
<dbReference type="InterPro" id="IPR004800">
    <property type="entry name" value="KdsD/KpsF-type"/>
</dbReference>
<dbReference type="GO" id="GO:0019146">
    <property type="term" value="F:arabinose-5-phosphate isomerase activity"/>
    <property type="evidence" value="ECO:0007669"/>
    <property type="project" value="UniProtKB-ARBA"/>
</dbReference>
<evidence type="ECO:0000259" key="8">
    <source>
        <dbReference type="PROSITE" id="PS51371"/>
    </source>
</evidence>
<feature type="site" description="Catalytically relevant" evidence="6">
    <location>
        <position position="113"/>
    </location>
</feature>
<evidence type="ECO:0000256" key="4">
    <source>
        <dbReference type="PIRNR" id="PIRNR004692"/>
    </source>
</evidence>
<keyword evidence="10" id="KW-0413">Isomerase</keyword>
<evidence type="ECO:0000256" key="5">
    <source>
        <dbReference type="PIRSR" id="PIRSR004692-2"/>
    </source>
</evidence>
<keyword evidence="5" id="KW-0862">Zinc</keyword>
<dbReference type="Gene3D" id="3.10.580.10">
    <property type="entry name" value="CBS-domain"/>
    <property type="match status" value="1"/>
</dbReference>
<name>A0A9X1QLT6_9SPHN</name>
<dbReference type="GO" id="GO:1901135">
    <property type="term" value="P:carbohydrate derivative metabolic process"/>
    <property type="evidence" value="ECO:0007669"/>
    <property type="project" value="InterPro"/>
</dbReference>
<dbReference type="SUPFAM" id="SSF54631">
    <property type="entry name" value="CBS-domain pair"/>
    <property type="match status" value="1"/>
</dbReference>
<keyword evidence="11" id="KW-1185">Reference proteome</keyword>
<dbReference type="InterPro" id="IPR046348">
    <property type="entry name" value="SIS_dom_sf"/>
</dbReference>
<keyword evidence="2" id="KW-0677">Repeat</keyword>
<keyword evidence="5" id="KW-0479">Metal-binding</keyword>
<dbReference type="GO" id="GO:0097367">
    <property type="term" value="F:carbohydrate derivative binding"/>
    <property type="evidence" value="ECO:0007669"/>
    <property type="project" value="InterPro"/>
</dbReference>
<dbReference type="SMART" id="SM00116">
    <property type="entry name" value="CBS"/>
    <property type="match status" value="2"/>
</dbReference>
<evidence type="ECO:0000256" key="1">
    <source>
        <dbReference type="ARBA" id="ARBA00008165"/>
    </source>
</evidence>
<dbReference type="InterPro" id="IPR046342">
    <property type="entry name" value="CBS_dom_sf"/>
</dbReference>
<evidence type="ECO:0000256" key="3">
    <source>
        <dbReference type="ARBA" id="ARBA00023122"/>
    </source>
</evidence>
<evidence type="ECO:0000313" key="10">
    <source>
        <dbReference type="EMBL" id="MCF2514397.1"/>
    </source>
</evidence>
<dbReference type="Proteomes" id="UP001139410">
    <property type="component" value="Unassembled WGS sequence"/>
</dbReference>
<dbReference type="EMBL" id="JAKFGM010000001">
    <property type="protein sequence ID" value="MCF2514397.1"/>
    <property type="molecule type" value="Genomic_DNA"/>
</dbReference>
<feature type="domain" description="CBS" evidence="8">
    <location>
        <begin position="275"/>
        <end position="332"/>
    </location>
</feature>
<dbReference type="FunFam" id="3.40.50.10490:FF:000011">
    <property type="entry name" value="Arabinose 5-phosphate isomerase"/>
    <property type="match status" value="1"/>
</dbReference>
<dbReference type="InterPro" id="IPR001347">
    <property type="entry name" value="SIS_dom"/>
</dbReference>
<dbReference type="InterPro" id="IPR000644">
    <property type="entry name" value="CBS_dom"/>
</dbReference>
<keyword evidence="3 7" id="KW-0129">CBS domain</keyword>
<comment type="caution">
    <text evidence="10">The sequence shown here is derived from an EMBL/GenBank/DDBJ whole genome shotgun (WGS) entry which is preliminary data.</text>
</comment>
<dbReference type="AlphaFoldDB" id="A0A9X1QLT6"/>
<dbReference type="PANTHER" id="PTHR42745:SF1">
    <property type="entry name" value="ARABINOSE 5-PHOSPHATE ISOMERASE KDSD"/>
    <property type="match status" value="1"/>
</dbReference>
<evidence type="ECO:0000256" key="6">
    <source>
        <dbReference type="PIRSR" id="PIRSR004692-3"/>
    </source>
</evidence>
<dbReference type="Gene3D" id="3.40.50.10490">
    <property type="entry name" value="Glucose-6-phosphate isomerase like protein, domain 1"/>
    <property type="match status" value="1"/>
</dbReference>
<dbReference type="Pfam" id="PF01380">
    <property type="entry name" value="SIS"/>
    <property type="match status" value="1"/>
</dbReference>
<feature type="domain" description="CBS" evidence="8">
    <location>
        <begin position="211"/>
        <end position="270"/>
    </location>
</feature>
<dbReference type="RefSeq" id="WP_235066862.1">
    <property type="nucleotide sequence ID" value="NZ_JAKFGM010000001.1"/>
</dbReference>
<feature type="site" description="Catalytically relevant" evidence="6">
    <location>
        <position position="195"/>
    </location>
</feature>
<feature type="domain" description="SIS" evidence="9">
    <location>
        <begin position="43"/>
        <end position="186"/>
    </location>
</feature>
<dbReference type="PROSITE" id="PS51371">
    <property type="entry name" value="CBS"/>
    <property type="match status" value="2"/>
</dbReference>
<dbReference type="SUPFAM" id="SSF53697">
    <property type="entry name" value="SIS domain"/>
    <property type="match status" value="1"/>
</dbReference>
<evidence type="ECO:0000259" key="9">
    <source>
        <dbReference type="PROSITE" id="PS51464"/>
    </source>
</evidence>
<comment type="similarity">
    <text evidence="1 4">Belongs to the SIS family. GutQ/KpsF subfamily.</text>
</comment>
<dbReference type="CDD" id="cd05014">
    <property type="entry name" value="SIS_Kpsf"/>
    <property type="match status" value="1"/>
</dbReference>
<evidence type="ECO:0000256" key="2">
    <source>
        <dbReference type="ARBA" id="ARBA00022737"/>
    </source>
</evidence>
<feature type="site" description="Catalytically relevant" evidence="6">
    <location>
        <position position="61"/>
    </location>
</feature>
<gene>
    <name evidence="10" type="ORF">LVY65_04855</name>
</gene>
<evidence type="ECO:0000313" key="11">
    <source>
        <dbReference type="Proteomes" id="UP001139410"/>
    </source>
</evidence>
<dbReference type="GO" id="GO:0046872">
    <property type="term" value="F:metal ion binding"/>
    <property type="evidence" value="ECO:0007669"/>
    <property type="project" value="UniProtKB-KW"/>
</dbReference>
<dbReference type="PANTHER" id="PTHR42745">
    <property type="match status" value="1"/>
</dbReference>
<dbReference type="Pfam" id="PF00571">
    <property type="entry name" value="CBS"/>
    <property type="match status" value="2"/>
</dbReference>
<dbReference type="PROSITE" id="PS51464">
    <property type="entry name" value="SIS"/>
    <property type="match status" value="1"/>
</dbReference>
<evidence type="ECO:0000256" key="7">
    <source>
        <dbReference type="PROSITE-ProRule" id="PRU00703"/>
    </source>
</evidence>
<proteinExistence type="inferred from homology"/>
<sequence length="332" mass="35251">MQNTVRSAYPADTILERGIEVVRVEAAALQLLAASLDQSFVMACDAILDSRRRVVITGMGKSGHVGRKWASTMAATGTPAFYVHPGEASHGDLGMLIPGDVLIVISNSGNTSELRAFLEYASKIGVPVIGVASRMDSLVMRNADIKLCLPAAREACPANIAPTTSTTMQLALGDALAMALMDIRGFTADCMKTLHPNGSLGLRLTPVSDIMHPSSRVPLVDQSTHMRDVILTMTSMGFGIAGVVDPAGRLVGAITDGDLRRHFEELSAATAEEVMTTDPITVNANMRAEEALQLLNDSKVTAAFVIEPNAPVNTNVPIGIVHIHDFLRLGLN</sequence>
<dbReference type="GO" id="GO:0005975">
    <property type="term" value="P:carbohydrate metabolic process"/>
    <property type="evidence" value="ECO:0007669"/>
    <property type="project" value="InterPro"/>
</dbReference>
<protein>
    <submittedName>
        <fullName evidence="10">KpsF/GutQ family sugar-phosphate isomerase</fullName>
    </submittedName>
</protein>
<feature type="site" description="Catalytically relevant" evidence="6">
    <location>
        <position position="154"/>
    </location>
</feature>
<dbReference type="NCBIfam" id="TIGR00393">
    <property type="entry name" value="kpsF"/>
    <property type="match status" value="1"/>
</dbReference>
<dbReference type="InterPro" id="IPR050986">
    <property type="entry name" value="GutQ/KpsF_isomerases"/>
</dbReference>
<dbReference type="CDD" id="cd04604">
    <property type="entry name" value="CBS_pair_SIS_assoc"/>
    <property type="match status" value="1"/>
</dbReference>
<feature type="binding site" evidence="5">
    <location>
        <position position="84"/>
    </location>
    <ligand>
        <name>Zn(2+)</name>
        <dbReference type="ChEBI" id="CHEBI:29105"/>
    </ligand>
</feature>
<reference evidence="10" key="1">
    <citation type="submission" date="2022-01" db="EMBL/GenBank/DDBJ databases">
        <authorList>
            <person name="Jo J.-H."/>
            <person name="Im W.-T."/>
        </authorList>
    </citation>
    <scope>NUCLEOTIDE SEQUENCE</scope>
    <source>
        <strain evidence="10">G124</strain>
    </source>
</reference>
<organism evidence="10 11">
    <name type="scientific">Sphingomonas cremea</name>
    <dbReference type="NCBI Taxonomy" id="2904799"/>
    <lineage>
        <taxon>Bacteria</taxon>
        <taxon>Pseudomonadati</taxon>
        <taxon>Pseudomonadota</taxon>
        <taxon>Alphaproteobacteria</taxon>
        <taxon>Sphingomonadales</taxon>
        <taxon>Sphingomonadaceae</taxon>
        <taxon>Sphingomonas</taxon>
    </lineage>
</organism>